<evidence type="ECO:0000313" key="2">
    <source>
        <dbReference type="EMBL" id="SVC98433.1"/>
    </source>
</evidence>
<feature type="non-terminal residue" evidence="2">
    <location>
        <position position="320"/>
    </location>
</feature>
<feature type="non-terminal residue" evidence="2">
    <location>
        <position position="1"/>
    </location>
</feature>
<feature type="compositionally biased region" description="Basic and acidic residues" evidence="1">
    <location>
        <begin position="293"/>
        <end position="320"/>
    </location>
</feature>
<feature type="region of interest" description="Disordered" evidence="1">
    <location>
        <begin position="194"/>
        <end position="228"/>
    </location>
</feature>
<protein>
    <submittedName>
        <fullName evidence="2">Uncharacterized protein</fullName>
    </submittedName>
</protein>
<sequence length="320" mass="36103">SGGGEREQVDHQGCGERGVDCLAGGERQLRPRGRPQRDGPRGEGDLDGCGPERRQGVPCGVAEPDLRPDRFRPRRERLRPGLASHRRDGSDLLESGGILCDHGDGRIGGQLRLGLPERRPGHRSGRPVDQLCVGTERDLRIRPDRPRRQRDERVVLELREFKLGGGRGEREQVDHQGSGCRGCDGLAGRQRQLRRGCGAQRDGRRDPGPVDRGCPERDQGVPGRPACPDLRLDRFRPRRERLRPDLVPDDFDHRDRRESGWILCDHGNGRFGGQLRPGPPERRPGHRSGRPVDQLRVRVERDLRGGPDPPRWQRHERFGL</sequence>
<feature type="region of interest" description="Disordered" evidence="1">
    <location>
        <begin position="1"/>
        <end position="91"/>
    </location>
</feature>
<proteinExistence type="predicted"/>
<feature type="compositionally biased region" description="Basic and acidic residues" evidence="1">
    <location>
        <begin position="35"/>
        <end position="55"/>
    </location>
</feature>
<accession>A0A382RL74</accession>
<feature type="compositionally biased region" description="Basic and acidic residues" evidence="1">
    <location>
        <begin position="1"/>
        <end position="19"/>
    </location>
</feature>
<name>A0A382RL74_9ZZZZ</name>
<gene>
    <name evidence="2" type="ORF">METZ01_LOCUS351287</name>
</gene>
<feature type="region of interest" description="Disordered" evidence="1">
    <location>
        <begin position="269"/>
        <end position="320"/>
    </location>
</feature>
<dbReference type="EMBL" id="UINC01122554">
    <property type="protein sequence ID" value="SVC98433.1"/>
    <property type="molecule type" value="Genomic_DNA"/>
</dbReference>
<dbReference type="AlphaFoldDB" id="A0A382RL74"/>
<organism evidence="2">
    <name type="scientific">marine metagenome</name>
    <dbReference type="NCBI Taxonomy" id="408172"/>
    <lineage>
        <taxon>unclassified sequences</taxon>
        <taxon>metagenomes</taxon>
        <taxon>ecological metagenomes</taxon>
    </lineage>
</organism>
<evidence type="ECO:0000256" key="1">
    <source>
        <dbReference type="SAM" id="MobiDB-lite"/>
    </source>
</evidence>
<feature type="compositionally biased region" description="Basic and acidic residues" evidence="1">
    <location>
        <begin position="201"/>
        <end position="219"/>
    </location>
</feature>
<reference evidence="2" key="1">
    <citation type="submission" date="2018-05" db="EMBL/GenBank/DDBJ databases">
        <authorList>
            <person name="Lanie J.A."/>
            <person name="Ng W.-L."/>
            <person name="Kazmierczak K.M."/>
            <person name="Andrzejewski T.M."/>
            <person name="Davidsen T.M."/>
            <person name="Wayne K.J."/>
            <person name="Tettelin H."/>
            <person name="Glass J.I."/>
            <person name="Rusch D."/>
            <person name="Podicherti R."/>
            <person name="Tsui H.-C.T."/>
            <person name="Winkler M.E."/>
        </authorList>
    </citation>
    <scope>NUCLEOTIDE SEQUENCE</scope>
</reference>